<sequence>MTSELEFTDFSILQGPGMDPDQQHTPRIAKARAQVGGISDGEFGNRAKTTRFSRPAAGLNNSFLSPRIGDAELNQFNGFSYRIDNDKDEADILDDSDFMNSIELGRGRKPEFNLSNLSHRGQDIDPVQSRRRQNQNQNRNLGRGDSGIDGFGDESSSHQSLDKVTDRKKSPLDAKNPKPSAVPLSPMKDFTVPTEYKDDHSFMAQLGLDEFANGKKSAKSVATPVSARRQSKKTRQVSSSAATSGSERLAARLPDISGLSSIFSSDEQLSSRRNKKSSSIDNSHKTVVSVPLDDDDKALFSAFSSFQTKIDKLQKDKVNLKEIINTQEREMSQFRDEYAKLNEHSESVELKAKKLKAVSLALREKLQTERAERQQLKQQQPSYQAIIERDSALQMLSQRDQEISRLQMENLSLKKELEQLRASSIASGSDKVTPPTPPAEPEVKLDQSLPTQIQLQQSTNGVSSSDNELNTLINKLCNLLTLHLEGNKPQDIQQTQLPQSQEQQISTSEDSQTSTSDSQAKDSLGTELEILTRVAEAINRLIVLKEQKLDQPAIPDINSSRQPRTVIANAGTNTTPSSLLNPLTTSNTPQDKHNSKTATTNAPSSNNATYKPVPTRLIDRCMQCTDSSDEETHEPLEKSNKTRRRHQSNTRQTSDSDSAWDEEPTARPSMPADEAVKLILDKMSDELTTLKNNYIQVCQEYDNADPAVEKRRRQELADRLIKSVKEVEAKSDLIYAMNDIVVAANIQLDASDNDDDFEAKLGARIGKGQWIVS</sequence>
<keyword evidence="8" id="KW-1185">Reference proteome</keyword>
<feature type="compositionally biased region" description="Polar residues" evidence="5">
    <location>
        <begin position="596"/>
        <end position="609"/>
    </location>
</feature>
<dbReference type="PANTHER" id="PTHR19336:SF9">
    <property type="entry name" value="SPINDLE POLE BODY PROTEIN PPC89"/>
    <property type="match status" value="1"/>
</dbReference>
<feature type="coiled-coil region" evidence="4">
    <location>
        <begin position="310"/>
        <end position="423"/>
    </location>
</feature>
<dbReference type="KEGG" id="slb:AWJ20_4364"/>
<comment type="subcellular location">
    <subcellularLocation>
        <location evidence="1">Cytoplasm</location>
        <location evidence="1">Cytoskeleton</location>
        <location evidence="1">Microtubule organizing center</location>
    </subcellularLocation>
</comment>
<feature type="region of interest" description="Disordered" evidence="5">
    <location>
        <begin position="424"/>
        <end position="446"/>
    </location>
</feature>
<dbReference type="Pfam" id="PF06657">
    <property type="entry name" value="Cep57_MT_bd"/>
    <property type="match status" value="1"/>
</dbReference>
<keyword evidence="4" id="KW-0175">Coiled coil</keyword>
<evidence type="ECO:0000313" key="8">
    <source>
        <dbReference type="Proteomes" id="UP000189580"/>
    </source>
</evidence>
<protein>
    <submittedName>
        <fullName evidence="7">Spindle pole body protein Ppc89</fullName>
    </submittedName>
</protein>
<evidence type="ECO:0000313" key="7">
    <source>
        <dbReference type="EMBL" id="ANB11545.1"/>
    </source>
</evidence>
<evidence type="ECO:0000256" key="2">
    <source>
        <dbReference type="ARBA" id="ARBA00022490"/>
    </source>
</evidence>
<dbReference type="EMBL" id="CP014500">
    <property type="protein sequence ID" value="ANB11545.1"/>
    <property type="molecule type" value="Genomic_DNA"/>
</dbReference>
<dbReference type="OrthoDB" id="76453at2759"/>
<evidence type="ECO:0000256" key="1">
    <source>
        <dbReference type="ARBA" id="ARBA00004267"/>
    </source>
</evidence>
<feature type="domain" description="Cep57 centrosome microtubule-binding" evidence="6">
    <location>
        <begin position="664"/>
        <end position="739"/>
    </location>
</feature>
<dbReference type="InterPro" id="IPR024957">
    <property type="entry name" value="Cep57_MT-bd_dom"/>
</dbReference>
<dbReference type="RefSeq" id="XP_018734022.1">
    <property type="nucleotide sequence ID" value="XM_018881429.1"/>
</dbReference>
<evidence type="ECO:0000259" key="6">
    <source>
        <dbReference type="Pfam" id="PF06657"/>
    </source>
</evidence>
<reference evidence="7 8" key="1">
    <citation type="submission" date="2016-02" db="EMBL/GenBank/DDBJ databases">
        <title>Complete genome sequence and transcriptome regulation of the pentose utilising yeast Sugiyamaella lignohabitans.</title>
        <authorList>
            <person name="Bellasio M."/>
            <person name="Peymann A."/>
            <person name="Valli M."/>
            <person name="Sipitzky M."/>
            <person name="Graf A."/>
            <person name="Sauer M."/>
            <person name="Marx H."/>
            <person name="Mattanovich D."/>
        </authorList>
    </citation>
    <scope>NUCLEOTIDE SEQUENCE [LARGE SCALE GENOMIC DNA]</scope>
    <source>
        <strain evidence="7 8">CBS 10342</strain>
    </source>
</reference>
<feature type="region of interest" description="Disordered" evidence="5">
    <location>
        <begin position="568"/>
        <end position="672"/>
    </location>
</feature>
<accession>A0A167CDE5</accession>
<dbReference type="GO" id="GO:0008017">
    <property type="term" value="F:microtubule binding"/>
    <property type="evidence" value="ECO:0007669"/>
    <property type="project" value="InterPro"/>
</dbReference>
<dbReference type="GO" id="GO:0005815">
    <property type="term" value="C:microtubule organizing center"/>
    <property type="evidence" value="ECO:0007669"/>
    <property type="project" value="UniProtKB-SubCell"/>
</dbReference>
<dbReference type="InterPro" id="IPR051756">
    <property type="entry name" value="Centrosomal_MT-associated"/>
</dbReference>
<gene>
    <name evidence="7" type="primary">ppc89</name>
    <name evidence="7" type="ORF">AWJ20_4364</name>
</gene>
<evidence type="ECO:0000256" key="5">
    <source>
        <dbReference type="SAM" id="MobiDB-lite"/>
    </source>
</evidence>
<keyword evidence="2" id="KW-0963">Cytoplasm</keyword>
<feature type="compositionally biased region" description="Low complexity" evidence="5">
    <location>
        <begin position="493"/>
        <end position="518"/>
    </location>
</feature>
<organism evidence="7 8">
    <name type="scientific">Sugiyamaella lignohabitans</name>
    <dbReference type="NCBI Taxonomy" id="796027"/>
    <lineage>
        <taxon>Eukaryota</taxon>
        <taxon>Fungi</taxon>
        <taxon>Dikarya</taxon>
        <taxon>Ascomycota</taxon>
        <taxon>Saccharomycotina</taxon>
        <taxon>Dipodascomycetes</taxon>
        <taxon>Dipodascales</taxon>
        <taxon>Trichomonascaceae</taxon>
        <taxon>Sugiyamaella</taxon>
    </lineage>
</organism>
<dbReference type="GeneID" id="30036488"/>
<feature type="region of interest" description="Disordered" evidence="5">
    <location>
        <begin position="214"/>
        <end position="249"/>
    </location>
</feature>
<keyword evidence="3" id="KW-0206">Cytoskeleton</keyword>
<name>A0A167CDE5_9ASCO</name>
<proteinExistence type="predicted"/>
<dbReference type="PANTHER" id="PTHR19336">
    <property type="entry name" value="UNCHARACTERIZED DUF1167"/>
    <property type="match status" value="1"/>
</dbReference>
<feature type="compositionally biased region" description="Low complexity" evidence="5">
    <location>
        <begin position="572"/>
        <end position="589"/>
    </location>
</feature>
<evidence type="ECO:0000256" key="3">
    <source>
        <dbReference type="ARBA" id="ARBA00023212"/>
    </source>
</evidence>
<evidence type="ECO:0000256" key="4">
    <source>
        <dbReference type="SAM" id="Coils"/>
    </source>
</evidence>
<feature type="region of interest" description="Disordered" evidence="5">
    <location>
        <begin position="492"/>
        <end position="522"/>
    </location>
</feature>
<feature type="region of interest" description="Disordered" evidence="5">
    <location>
        <begin position="109"/>
        <end position="189"/>
    </location>
</feature>
<feature type="compositionally biased region" description="Polar residues" evidence="5">
    <location>
        <begin position="236"/>
        <end position="246"/>
    </location>
</feature>
<dbReference type="AlphaFoldDB" id="A0A167CDE5"/>
<feature type="region of interest" description="Disordered" evidence="5">
    <location>
        <begin position="1"/>
        <end position="28"/>
    </location>
</feature>
<feature type="compositionally biased region" description="Basic and acidic residues" evidence="5">
    <location>
        <begin position="160"/>
        <end position="176"/>
    </location>
</feature>
<dbReference type="Proteomes" id="UP000189580">
    <property type="component" value="Chromosome c"/>
</dbReference>